<dbReference type="SMART" id="SM00490">
    <property type="entry name" value="HELICc"/>
    <property type="match status" value="1"/>
</dbReference>
<evidence type="ECO:0000259" key="3">
    <source>
        <dbReference type="PROSITE" id="PS51192"/>
    </source>
</evidence>
<keyword evidence="6" id="KW-1185">Reference proteome</keyword>
<dbReference type="AlphaFoldDB" id="A0A1E5W546"/>
<keyword evidence="1" id="KW-0378">Hydrolase</keyword>
<dbReference type="EMBL" id="LWDX02021073">
    <property type="protein sequence ID" value="OEL32455.1"/>
    <property type="molecule type" value="Genomic_DNA"/>
</dbReference>
<dbReference type="GO" id="GO:0005524">
    <property type="term" value="F:ATP binding"/>
    <property type="evidence" value="ECO:0007669"/>
    <property type="project" value="InterPro"/>
</dbReference>
<feature type="compositionally biased region" description="Basic and acidic residues" evidence="2">
    <location>
        <begin position="95"/>
        <end position="104"/>
    </location>
</feature>
<gene>
    <name evidence="5" type="ORF">BAE44_0006523</name>
</gene>
<dbReference type="GO" id="GO:0016787">
    <property type="term" value="F:hydrolase activity"/>
    <property type="evidence" value="ECO:0007669"/>
    <property type="project" value="UniProtKB-KW"/>
</dbReference>
<dbReference type="PANTHER" id="PTHR45629">
    <property type="entry name" value="SNF2/RAD54 FAMILY MEMBER"/>
    <property type="match status" value="1"/>
</dbReference>
<comment type="caution">
    <text evidence="5">The sequence shown here is derived from an EMBL/GenBank/DDBJ whole genome shotgun (WGS) entry which is preliminary data.</text>
</comment>
<feature type="domain" description="Helicase ATP-binding" evidence="3">
    <location>
        <begin position="125"/>
        <end position="253"/>
    </location>
</feature>
<feature type="non-terminal residue" evidence="5">
    <location>
        <position position="1"/>
    </location>
</feature>
<dbReference type="InterPro" id="IPR014001">
    <property type="entry name" value="Helicase_ATP-bd"/>
</dbReference>
<dbReference type="SUPFAM" id="SSF52540">
    <property type="entry name" value="P-loop containing nucleoside triphosphate hydrolases"/>
    <property type="match status" value="1"/>
</dbReference>
<organism evidence="5 6">
    <name type="scientific">Dichanthelium oligosanthes</name>
    <dbReference type="NCBI Taxonomy" id="888268"/>
    <lineage>
        <taxon>Eukaryota</taxon>
        <taxon>Viridiplantae</taxon>
        <taxon>Streptophyta</taxon>
        <taxon>Embryophyta</taxon>
        <taxon>Tracheophyta</taxon>
        <taxon>Spermatophyta</taxon>
        <taxon>Magnoliopsida</taxon>
        <taxon>Liliopsida</taxon>
        <taxon>Poales</taxon>
        <taxon>Poaceae</taxon>
        <taxon>PACMAD clade</taxon>
        <taxon>Panicoideae</taxon>
        <taxon>Panicodae</taxon>
        <taxon>Paniceae</taxon>
        <taxon>Dichantheliinae</taxon>
        <taxon>Dichanthelium</taxon>
    </lineage>
</organism>
<protein>
    <submittedName>
        <fullName evidence="5">Protein CHROMATIN REMODELING 24</fullName>
    </submittedName>
</protein>
<dbReference type="PROSITE" id="PS51192">
    <property type="entry name" value="HELICASE_ATP_BIND_1"/>
    <property type="match status" value="1"/>
</dbReference>
<dbReference type="OrthoDB" id="413460at2759"/>
<dbReference type="STRING" id="888268.A0A1E5W546"/>
<evidence type="ECO:0000313" key="6">
    <source>
        <dbReference type="Proteomes" id="UP000095767"/>
    </source>
</evidence>
<dbReference type="InterPro" id="IPR001650">
    <property type="entry name" value="Helicase_C-like"/>
</dbReference>
<dbReference type="Proteomes" id="UP000095767">
    <property type="component" value="Unassembled WGS sequence"/>
</dbReference>
<dbReference type="InterPro" id="IPR027417">
    <property type="entry name" value="P-loop_NTPase"/>
</dbReference>
<accession>A0A1E5W546</accession>
<evidence type="ECO:0000313" key="5">
    <source>
        <dbReference type="EMBL" id="OEL32455.1"/>
    </source>
</evidence>
<feature type="region of interest" description="Disordered" evidence="2">
    <location>
        <begin position="84"/>
        <end position="104"/>
    </location>
</feature>
<proteinExistence type="predicted"/>
<dbReference type="InterPro" id="IPR049730">
    <property type="entry name" value="SNF2/RAD54-like_C"/>
</dbReference>
<feature type="domain" description="Helicase C-terminal" evidence="4">
    <location>
        <begin position="304"/>
        <end position="457"/>
    </location>
</feature>
<dbReference type="Gene3D" id="3.40.50.300">
    <property type="entry name" value="P-loop containing nucleotide triphosphate hydrolases"/>
    <property type="match status" value="1"/>
</dbReference>
<dbReference type="CDD" id="cd18793">
    <property type="entry name" value="SF2_C_SNF"/>
    <property type="match status" value="1"/>
</dbReference>
<feature type="region of interest" description="Disordered" evidence="2">
    <location>
        <begin position="1"/>
        <end position="41"/>
    </location>
</feature>
<feature type="compositionally biased region" description="Acidic residues" evidence="2">
    <location>
        <begin position="10"/>
        <end position="20"/>
    </location>
</feature>
<sequence>IASPPPFVIFDDDLDLDLDEPPTAVPADRHHPAAAPTPNGLNDRLLRLVRSCHDPSPNPPPEAAAEEVKLPGRRRRRLCKCATATQQVEEEQEREEWGDNKEDDEQKGTLVVVENDDAAAEDIGWEEEAKDLEMEPTGAAAATSKPYKLPESKDIQEAFPLPEGGVLLTTYDIVRNNYKMIRGNPYSTHNEDEEGTLWNYVILDEGHKIKNDKSQRAQNLFEIPCVHRIVISGTSIQNNLKRKLYEAFLKSKLVHRALQPKGSPLATITILKKICDHPVLLTMKAAEVVLEGMDEMLNDQDIGMVEKMAMNLADMTHDDDALQVGQDVSCKLSFIMSLLRNLMKRGIMLNSGLFSNIQDFQEGTGARIFLLTTQVGGVGFTLTKAARVIVVDPAWNPSTDNQSVDRAYRIGQIKDVIVYRLMTSATIEEKIYKLQVQISVLNCWFLYMVKVLLHSCVSLCSSIDLSSVLLPIASCCGLKFSIVNITCQTCRV</sequence>
<dbReference type="Pfam" id="PF00176">
    <property type="entry name" value="SNF2-rel_dom"/>
    <property type="match status" value="1"/>
</dbReference>
<reference evidence="5 6" key="1">
    <citation type="submission" date="2016-09" db="EMBL/GenBank/DDBJ databases">
        <title>The draft genome of Dichanthelium oligosanthes: A C3 panicoid grass species.</title>
        <authorList>
            <person name="Studer A.J."/>
            <person name="Schnable J.C."/>
            <person name="Brutnell T.P."/>
        </authorList>
    </citation>
    <scope>NUCLEOTIDE SEQUENCE [LARGE SCALE GENOMIC DNA]</scope>
    <source>
        <strain evidence="6">cv. Kellogg 1175</strain>
        <tissue evidence="5">Leaf</tissue>
    </source>
</reference>
<dbReference type="Gene3D" id="3.40.50.10810">
    <property type="entry name" value="Tandem AAA-ATPase domain"/>
    <property type="match status" value="1"/>
</dbReference>
<dbReference type="Gene3D" id="1.20.120.850">
    <property type="entry name" value="SWI2/SNF2 ATPases, N-terminal domain"/>
    <property type="match status" value="1"/>
</dbReference>
<evidence type="ECO:0000256" key="1">
    <source>
        <dbReference type="ARBA" id="ARBA00022801"/>
    </source>
</evidence>
<dbReference type="InterPro" id="IPR038718">
    <property type="entry name" value="SNF2-like_sf"/>
</dbReference>
<dbReference type="InterPro" id="IPR000330">
    <property type="entry name" value="SNF2_N"/>
</dbReference>
<name>A0A1E5W546_9POAL</name>
<evidence type="ECO:0000259" key="4">
    <source>
        <dbReference type="PROSITE" id="PS51194"/>
    </source>
</evidence>
<dbReference type="Pfam" id="PF00271">
    <property type="entry name" value="Helicase_C"/>
    <property type="match status" value="1"/>
</dbReference>
<evidence type="ECO:0000256" key="2">
    <source>
        <dbReference type="SAM" id="MobiDB-lite"/>
    </source>
</evidence>
<dbReference type="GO" id="GO:0015616">
    <property type="term" value="F:DNA translocase activity"/>
    <property type="evidence" value="ECO:0007669"/>
    <property type="project" value="TreeGrafter"/>
</dbReference>
<dbReference type="PANTHER" id="PTHR45629:SF7">
    <property type="entry name" value="DNA EXCISION REPAIR PROTEIN ERCC-6-RELATED"/>
    <property type="match status" value="1"/>
</dbReference>
<dbReference type="InterPro" id="IPR050496">
    <property type="entry name" value="SNF2_RAD54_helicase_repair"/>
</dbReference>
<dbReference type="PROSITE" id="PS51194">
    <property type="entry name" value="HELICASE_CTER"/>
    <property type="match status" value="1"/>
</dbReference>